<evidence type="ECO:0000313" key="1">
    <source>
        <dbReference type="EMBL" id="CAD8072901.1"/>
    </source>
</evidence>
<organism evidence="1 2">
    <name type="scientific">Paramecium primaurelia</name>
    <dbReference type="NCBI Taxonomy" id="5886"/>
    <lineage>
        <taxon>Eukaryota</taxon>
        <taxon>Sar</taxon>
        <taxon>Alveolata</taxon>
        <taxon>Ciliophora</taxon>
        <taxon>Intramacronucleata</taxon>
        <taxon>Oligohymenophorea</taxon>
        <taxon>Peniculida</taxon>
        <taxon>Parameciidae</taxon>
        <taxon>Paramecium</taxon>
    </lineage>
</organism>
<proteinExistence type="predicted"/>
<protein>
    <submittedName>
        <fullName evidence="1">Uncharacterized protein</fullName>
    </submittedName>
</protein>
<evidence type="ECO:0000313" key="2">
    <source>
        <dbReference type="Proteomes" id="UP000688137"/>
    </source>
</evidence>
<dbReference type="EMBL" id="CAJJDM010000050">
    <property type="protein sequence ID" value="CAD8072901.1"/>
    <property type="molecule type" value="Genomic_DNA"/>
</dbReference>
<comment type="caution">
    <text evidence="1">The sequence shown here is derived from an EMBL/GenBank/DDBJ whole genome shotgun (WGS) entry which is preliminary data.</text>
</comment>
<sequence length="122" mass="14528">MEIVNYVRTEQLRKLDLKIMYQQMKEVTSIWESVESNFQLENNLNQFSSYCLSQSSKYMPAIRRRESGDKTIILESLIIKDIPIENDPDYLTICSEPVKQKKFKPKMNYSQLLKLHFSTLRK</sequence>
<reference evidence="1" key="1">
    <citation type="submission" date="2021-01" db="EMBL/GenBank/DDBJ databases">
        <authorList>
            <consortium name="Genoscope - CEA"/>
            <person name="William W."/>
        </authorList>
    </citation>
    <scope>NUCLEOTIDE SEQUENCE</scope>
</reference>
<accession>A0A8S1M575</accession>
<gene>
    <name evidence="1" type="ORF">PPRIM_AZ9-3.1.T0500105</name>
</gene>
<keyword evidence="2" id="KW-1185">Reference proteome</keyword>
<dbReference type="AlphaFoldDB" id="A0A8S1M575"/>
<dbReference type="Proteomes" id="UP000688137">
    <property type="component" value="Unassembled WGS sequence"/>
</dbReference>
<name>A0A8S1M575_PARPR</name>